<dbReference type="OrthoDB" id="9782387at2"/>
<dbReference type="SUPFAM" id="SSF102114">
    <property type="entry name" value="Radical SAM enzymes"/>
    <property type="match status" value="1"/>
</dbReference>
<dbReference type="SFLD" id="SFLDG01067">
    <property type="entry name" value="SPASM/twitch_domain_containing"/>
    <property type="match status" value="1"/>
</dbReference>
<dbReference type="SFLD" id="SFLDG01072">
    <property type="entry name" value="dehydrogenase_like"/>
    <property type="match status" value="1"/>
</dbReference>
<dbReference type="SFLD" id="SFLDG01386">
    <property type="entry name" value="main_SPASM_domain-containing"/>
    <property type="match status" value="1"/>
</dbReference>
<dbReference type="InterPro" id="IPR007197">
    <property type="entry name" value="rSAM"/>
</dbReference>
<evidence type="ECO:0000313" key="8">
    <source>
        <dbReference type="Proteomes" id="UP000298588"/>
    </source>
</evidence>
<protein>
    <submittedName>
        <fullName evidence="7">Radical SAM protein</fullName>
    </submittedName>
</protein>
<evidence type="ECO:0000256" key="4">
    <source>
        <dbReference type="ARBA" id="ARBA00023004"/>
    </source>
</evidence>
<evidence type="ECO:0000259" key="6">
    <source>
        <dbReference type="PROSITE" id="PS51918"/>
    </source>
</evidence>
<dbReference type="PANTHER" id="PTHR43273">
    <property type="entry name" value="ANAEROBIC SULFATASE-MATURATING ENZYME HOMOLOG ASLB-RELATED"/>
    <property type="match status" value="1"/>
</dbReference>
<evidence type="ECO:0000256" key="2">
    <source>
        <dbReference type="ARBA" id="ARBA00022691"/>
    </source>
</evidence>
<keyword evidence="2" id="KW-0949">S-adenosyl-L-methionine</keyword>
<dbReference type="CDD" id="cd01335">
    <property type="entry name" value="Radical_SAM"/>
    <property type="match status" value="1"/>
</dbReference>
<dbReference type="SFLD" id="SFLDS00029">
    <property type="entry name" value="Radical_SAM"/>
    <property type="match status" value="1"/>
</dbReference>
<evidence type="ECO:0000313" key="7">
    <source>
        <dbReference type="EMBL" id="QCK88041.1"/>
    </source>
</evidence>
<evidence type="ECO:0000256" key="3">
    <source>
        <dbReference type="ARBA" id="ARBA00022723"/>
    </source>
</evidence>
<keyword evidence="3" id="KW-0479">Metal-binding</keyword>
<name>A0A4D7QNG5_9HYPH</name>
<keyword evidence="4" id="KW-0408">Iron</keyword>
<evidence type="ECO:0000256" key="1">
    <source>
        <dbReference type="ARBA" id="ARBA00001966"/>
    </source>
</evidence>
<comment type="cofactor">
    <cofactor evidence="1">
        <name>[4Fe-4S] cluster</name>
        <dbReference type="ChEBI" id="CHEBI:49883"/>
    </cofactor>
</comment>
<keyword evidence="5" id="KW-0411">Iron-sulfur</keyword>
<dbReference type="GO" id="GO:0046872">
    <property type="term" value="F:metal ion binding"/>
    <property type="evidence" value="ECO:0007669"/>
    <property type="project" value="UniProtKB-KW"/>
</dbReference>
<dbReference type="InterPro" id="IPR058240">
    <property type="entry name" value="rSAM_sf"/>
</dbReference>
<dbReference type="KEGG" id="paqt:E8L99_20920"/>
<evidence type="ECO:0000256" key="5">
    <source>
        <dbReference type="ARBA" id="ARBA00023014"/>
    </source>
</evidence>
<dbReference type="InterPro" id="IPR023867">
    <property type="entry name" value="Sulphatase_maturase_rSAM"/>
</dbReference>
<dbReference type="AlphaFoldDB" id="A0A4D7QNG5"/>
<dbReference type="Proteomes" id="UP000298588">
    <property type="component" value="Chromosome"/>
</dbReference>
<reference evidence="7 8" key="1">
    <citation type="submission" date="2019-04" db="EMBL/GenBank/DDBJ databases">
        <title>Phreatobacter aquaticus sp. nov.</title>
        <authorList>
            <person name="Choi A."/>
            <person name="Baek K."/>
        </authorList>
    </citation>
    <scope>NUCLEOTIDE SEQUENCE [LARGE SCALE GENOMIC DNA]</scope>
    <source>
        <strain evidence="7 8">NMCR1094</strain>
    </source>
</reference>
<dbReference type="InterPro" id="IPR013785">
    <property type="entry name" value="Aldolase_TIM"/>
</dbReference>
<dbReference type="EMBL" id="CP039865">
    <property type="protein sequence ID" value="QCK88041.1"/>
    <property type="molecule type" value="Genomic_DNA"/>
</dbReference>
<feature type="domain" description="Radical SAM core" evidence="6">
    <location>
        <begin position="28"/>
        <end position="261"/>
    </location>
</feature>
<organism evidence="7 8">
    <name type="scientific">Phreatobacter aquaticus</name>
    <dbReference type="NCBI Taxonomy" id="2570229"/>
    <lineage>
        <taxon>Bacteria</taxon>
        <taxon>Pseudomonadati</taxon>
        <taxon>Pseudomonadota</taxon>
        <taxon>Alphaproteobacteria</taxon>
        <taxon>Hyphomicrobiales</taxon>
        <taxon>Phreatobacteraceae</taxon>
        <taxon>Phreatobacter</taxon>
    </lineage>
</organism>
<proteinExistence type="predicted"/>
<dbReference type="PROSITE" id="PS51918">
    <property type="entry name" value="RADICAL_SAM"/>
    <property type="match status" value="1"/>
</dbReference>
<gene>
    <name evidence="7" type="ORF">E8L99_20920</name>
</gene>
<keyword evidence="8" id="KW-1185">Reference proteome</keyword>
<sequence length="407" mass="44650">MQVAQGSSAAPSTGLTSAAAAAMRTPAQDGHVFSFVLVKLASRCNIACTYCYWFRDADVYKKPAVLTDEVEDAFCQRLEEHITQHGLTSFMLVFHGGEPLLFPKRRFVALQEKLNKIEERTGCLIERGVCTNAILIDKEWAEIFVEYEIGISVSVDGPPDIHDANRIDFKGKGTHAETIRGIEFLREAGIEPGLISVCNPATDPERIISYVVDELGITQFDILPPDATHLDNPPEIGTYFTKLFDVWFDRYAERGVRIGTLDAMIQGLVGQAAVSETIGLGPTEVVTLMTDGSLEPLDVLRIVGDGSTRTDSSVLTNALQAVQQDPRWRAAYDSSTQLADVCKACEFMDACGGGHLAQRWSTERGFDNPSVYCGSWKHIFTHIWDRIAPTLVMSLQEAEKAKAGAAA</sequence>
<dbReference type="PANTHER" id="PTHR43273:SF8">
    <property type="entry name" value="RADICAL SAM DOMAIN PROTEIN"/>
    <property type="match status" value="1"/>
</dbReference>
<dbReference type="Pfam" id="PF04055">
    <property type="entry name" value="Radical_SAM"/>
    <property type="match status" value="1"/>
</dbReference>
<dbReference type="GO" id="GO:0051536">
    <property type="term" value="F:iron-sulfur cluster binding"/>
    <property type="evidence" value="ECO:0007669"/>
    <property type="project" value="UniProtKB-KW"/>
</dbReference>
<dbReference type="GO" id="GO:0016491">
    <property type="term" value="F:oxidoreductase activity"/>
    <property type="evidence" value="ECO:0007669"/>
    <property type="project" value="InterPro"/>
</dbReference>
<dbReference type="Gene3D" id="3.20.20.70">
    <property type="entry name" value="Aldolase class I"/>
    <property type="match status" value="1"/>
</dbReference>
<accession>A0A4D7QNG5</accession>